<evidence type="ECO:0000313" key="1">
    <source>
        <dbReference type="EMBL" id="MBP2001384.1"/>
    </source>
</evidence>
<accession>A0ABS4JI36</accession>
<evidence type="ECO:0008006" key="3">
    <source>
        <dbReference type="Google" id="ProtNLM"/>
    </source>
</evidence>
<comment type="caution">
    <text evidence="1">The sequence shown here is derived from an EMBL/GenBank/DDBJ whole genome shotgun (WGS) entry which is preliminary data.</text>
</comment>
<organism evidence="1 2">
    <name type="scientific">Paenibacillus shirakamiensis</name>
    <dbReference type="NCBI Taxonomy" id="1265935"/>
    <lineage>
        <taxon>Bacteria</taxon>
        <taxon>Bacillati</taxon>
        <taxon>Bacillota</taxon>
        <taxon>Bacilli</taxon>
        <taxon>Bacillales</taxon>
        <taxon>Paenibacillaceae</taxon>
        <taxon>Paenibacillus</taxon>
    </lineage>
</organism>
<evidence type="ECO:0000313" key="2">
    <source>
        <dbReference type="Proteomes" id="UP001519288"/>
    </source>
</evidence>
<reference evidence="1 2" key="1">
    <citation type="submission" date="2021-03" db="EMBL/GenBank/DDBJ databases">
        <title>Genomic Encyclopedia of Type Strains, Phase IV (KMG-IV): sequencing the most valuable type-strain genomes for metagenomic binning, comparative biology and taxonomic classification.</title>
        <authorList>
            <person name="Goeker M."/>
        </authorList>
    </citation>
    <scope>NUCLEOTIDE SEQUENCE [LARGE SCALE GENOMIC DNA]</scope>
    <source>
        <strain evidence="1 2">DSM 26806</strain>
    </source>
</reference>
<dbReference type="InterPro" id="IPR037883">
    <property type="entry name" value="Knr4/Smi1-like_sf"/>
</dbReference>
<gene>
    <name evidence="1" type="ORF">J2Z69_002427</name>
</gene>
<dbReference type="Gene3D" id="3.40.1580.10">
    <property type="entry name" value="SMI1/KNR4-like"/>
    <property type="match status" value="1"/>
</dbReference>
<dbReference type="Proteomes" id="UP001519288">
    <property type="component" value="Unassembled WGS sequence"/>
</dbReference>
<sequence length="136" mass="16002">MEQARELIITRKPGLEENDIIIAETLLKVQFPDKYRELVKLVNQAEIDEWIFYPIKDSKRIAKTSDDIVRNNTLVNYSNITEKMIWIGEDGTGDLIGYKMNENGHLNEEIYHFNHESQEIILVYDDIEDMIMELLV</sequence>
<proteinExistence type="predicted"/>
<dbReference type="EMBL" id="JAGGLD010000003">
    <property type="protein sequence ID" value="MBP2001384.1"/>
    <property type="molecule type" value="Genomic_DNA"/>
</dbReference>
<keyword evidence="2" id="KW-1185">Reference proteome</keyword>
<dbReference type="SUPFAM" id="SSF160631">
    <property type="entry name" value="SMI1/KNR4-like"/>
    <property type="match status" value="1"/>
</dbReference>
<dbReference type="Pfam" id="PF14568">
    <property type="entry name" value="SUKH_6"/>
    <property type="match status" value="1"/>
</dbReference>
<name>A0ABS4JI36_9BACL</name>
<dbReference type="RefSeq" id="WP_209862571.1">
    <property type="nucleotide sequence ID" value="NZ_JAGGLD010000003.1"/>
</dbReference>
<protein>
    <recommendedName>
        <fullName evidence="3">SMI1/KNR4 family protein</fullName>
    </recommendedName>
</protein>